<evidence type="ECO:0000313" key="3">
    <source>
        <dbReference type="EMBL" id="TQO18785.1"/>
    </source>
</evidence>
<keyword evidence="1" id="KW-0472">Membrane</keyword>
<feature type="transmembrane region" description="Helical" evidence="1">
    <location>
        <begin position="126"/>
        <end position="152"/>
    </location>
</feature>
<name>A0A8H2K430_9MICO</name>
<comment type="caution">
    <text evidence="3">The sequence shown here is derived from an EMBL/GenBank/DDBJ whole genome shotgun (WGS) entry which is preliminary data.</text>
</comment>
<keyword evidence="1" id="KW-1133">Transmembrane helix</keyword>
<dbReference type="EMBL" id="VFRA01000001">
    <property type="protein sequence ID" value="TQO18785.1"/>
    <property type="molecule type" value="Genomic_DNA"/>
</dbReference>
<sequence length="173" mass="18469">MTHAKPPHTVGTLVEGYTIPVVNERAVRAAAGILFIGGALSLAFAFVQDSQVPLQPFGIVFMFDMLLRVTAGDRWSPTLALGRLIVSKQQPSWVGAPQKEFAWWLGFGLALVSCAGMGALGAPLEVTLALCGLCLTLLFLEFAFGICVGCALQRLLTKTPPQYCPGDTCRVSE</sequence>
<feature type="transmembrane region" description="Helical" evidence="1">
    <location>
        <begin position="26"/>
        <end position="47"/>
    </location>
</feature>
<organism evidence="3 4">
    <name type="scientific">Rhodoglobus vestalii</name>
    <dbReference type="NCBI Taxonomy" id="193384"/>
    <lineage>
        <taxon>Bacteria</taxon>
        <taxon>Bacillati</taxon>
        <taxon>Actinomycetota</taxon>
        <taxon>Actinomycetes</taxon>
        <taxon>Micrococcales</taxon>
        <taxon>Microbacteriaceae</taxon>
        <taxon>Rhodoglobus</taxon>
    </lineage>
</organism>
<accession>A0A8H2K430</accession>
<dbReference type="OrthoDB" id="9783675at2"/>
<proteinExistence type="predicted"/>
<evidence type="ECO:0000259" key="2">
    <source>
        <dbReference type="Pfam" id="PF14340"/>
    </source>
</evidence>
<keyword evidence="4" id="KW-1185">Reference proteome</keyword>
<protein>
    <submittedName>
        <fullName evidence="3">Uncharacterized protein DUF4395</fullName>
    </submittedName>
</protein>
<evidence type="ECO:0000313" key="4">
    <source>
        <dbReference type="Proteomes" id="UP000316560"/>
    </source>
</evidence>
<feature type="transmembrane region" description="Helical" evidence="1">
    <location>
        <begin position="101"/>
        <end position="120"/>
    </location>
</feature>
<gene>
    <name evidence="3" type="ORF">FB472_0306</name>
</gene>
<dbReference type="RefSeq" id="WP_141989347.1">
    <property type="nucleotide sequence ID" value="NZ_VFRA01000001.1"/>
</dbReference>
<dbReference type="Pfam" id="PF14340">
    <property type="entry name" value="DUF4395"/>
    <property type="match status" value="1"/>
</dbReference>
<keyword evidence="1" id="KW-0812">Transmembrane</keyword>
<dbReference type="AlphaFoldDB" id="A0A8H2K430"/>
<dbReference type="InterPro" id="IPR025508">
    <property type="entry name" value="DUF4395"/>
</dbReference>
<reference evidence="3 4" key="1">
    <citation type="submission" date="2019-06" db="EMBL/GenBank/DDBJ databases">
        <title>Sequencing the genomes of 1000 actinobacteria strains.</title>
        <authorList>
            <person name="Klenk H.-P."/>
        </authorList>
    </citation>
    <scope>NUCLEOTIDE SEQUENCE [LARGE SCALE GENOMIC DNA]</scope>
    <source>
        <strain evidence="3 4">DSM 21947</strain>
    </source>
</reference>
<evidence type="ECO:0000256" key="1">
    <source>
        <dbReference type="SAM" id="Phobius"/>
    </source>
</evidence>
<feature type="domain" description="DUF4395" evidence="2">
    <location>
        <begin position="22"/>
        <end position="157"/>
    </location>
</feature>
<dbReference type="Proteomes" id="UP000316560">
    <property type="component" value="Unassembled WGS sequence"/>
</dbReference>